<dbReference type="EMBL" id="JBHRYH010000009">
    <property type="protein sequence ID" value="MFC3625234.1"/>
    <property type="molecule type" value="Genomic_DNA"/>
</dbReference>
<dbReference type="Proteomes" id="UP001595636">
    <property type="component" value="Unassembled WGS sequence"/>
</dbReference>
<keyword evidence="2" id="KW-1185">Reference proteome</keyword>
<name>A0ABV7TR41_9NEIS</name>
<evidence type="ECO:0008006" key="3">
    <source>
        <dbReference type="Google" id="ProtNLM"/>
    </source>
</evidence>
<dbReference type="RefSeq" id="WP_390276726.1">
    <property type="nucleotide sequence ID" value="NZ_JBHRYH010000009.1"/>
</dbReference>
<organism evidence="1 2">
    <name type="scientific">Vogesella amnigena</name>
    <dbReference type="NCBI Taxonomy" id="1507449"/>
    <lineage>
        <taxon>Bacteria</taxon>
        <taxon>Pseudomonadati</taxon>
        <taxon>Pseudomonadota</taxon>
        <taxon>Betaproteobacteria</taxon>
        <taxon>Neisseriales</taxon>
        <taxon>Chromobacteriaceae</taxon>
        <taxon>Vogesella</taxon>
    </lineage>
</organism>
<proteinExistence type="predicted"/>
<reference evidence="2" key="1">
    <citation type="journal article" date="2019" name="Int. J. Syst. Evol. Microbiol.">
        <title>The Global Catalogue of Microorganisms (GCM) 10K type strain sequencing project: providing services to taxonomists for standard genome sequencing and annotation.</title>
        <authorList>
            <consortium name="The Broad Institute Genomics Platform"/>
            <consortium name="The Broad Institute Genome Sequencing Center for Infectious Disease"/>
            <person name="Wu L."/>
            <person name="Ma J."/>
        </authorList>
    </citation>
    <scope>NUCLEOTIDE SEQUENCE [LARGE SCALE GENOMIC DNA]</scope>
    <source>
        <strain evidence="2">KCTC 42195</strain>
    </source>
</reference>
<protein>
    <recommendedName>
        <fullName evidence="3">Transposase</fullName>
    </recommendedName>
</protein>
<evidence type="ECO:0000313" key="2">
    <source>
        <dbReference type="Proteomes" id="UP001595636"/>
    </source>
</evidence>
<sequence>MAGRLKPPAEHLETIWRRRRLHLEKDFAALRQLVDVDQYMPETFLLAVTNGSKKTQLFAGFAMIQIMVVA</sequence>
<comment type="caution">
    <text evidence="1">The sequence shown here is derived from an EMBL/GenBank/DDBJ whole genome shotgun (WGS) entry which is preliminary data.</text>
</comment>
<evidence type="ECO:0000313" key="1">
    <source>
        <dbReference type="EMBL" id="MFC3625234.1"/>
    </source>
</evidence>
<gene>
    <name evidence="1" type="ORF">ACFOKJ_03620</name>
</gene>
<accession>A0ABV7TR41</accession>